<evidence type="ECO:0000256" key="4">
    <source>
        <dbReference type="ARBA" id="ARBA00022777"/>
    </source>
</evidence>
<comment type="catalytic activity">
    <reaction evidence="6">
        <text>acetate + ATP = acetyl phosphate + ADP</text>
        <dbReference type="Rhea" id="RHEA:11352"/>
        <dbReference type="ChEBI" id="CHEBI:22191"/>
        <dbReference type="ChEBI" id="CHEBI:30089"/>
        <dbReference type="ChEBI" id="CHEBI:30616"/>
        <dbReference type="ChEBI" id="CHEBI:456216"/>
        <dbReference type="EC" id="2.7.2.1"/>
    </reaction>
</comment>
<sequence>MTRVLVINSGSSSLKMQIVDTAGDTIASSLSERIGDSGSVVHVQAGDDGERRERQVDLANHGEALEVVLELVAELGVHPKDVGVAIVGHRVVHGGSKFTQPTLVDSAVESEIERLAELAPLHNPANLRGIRVAREMFPDLPHVAVFDTGFFSTLPASAYTYAVPKEWGIRRYGFHGTSHAYVSEQAAGVLGREYADVNQIVLHLGNGASASAVRGGVAVETSMGLTPLEGLVMGTRPGDVDPGALIHLMDERGVSPKELSEGLNRASGLKGLAGVSDFREVLERADAGDADAQLAYDVTVHRLRKYVGAYWAVLGRVDAITFTAGIGENAPRLRADVLAGFESWGVAVDAAANESGKGARVISGEGSAVSALVVPTNEELAIARFADEVAGEG</sequence>
<dbReference type="GO" id="GO:0005524">
    <property type="term" value="F:ATP binding"/>
    <property type="evidence" value="ECO:0007669"/>
    <property type="project" value="UniProtKB-KW"/>
</dbReference>
<dbReference type="OrthoDB" id="9802453at2"/>
<keyword evidence="3 6" id="KW-0547">Nucleotide-binding</keyword>
<dbReference type="STRING" id="499555.BJL86_2854"/>
<accession>A0A173LPJ2</accession>
<comment type="function">
    <text evidence="6">Catalyzes the formation of acetyl phosphate from acetate and ATP. Can also catalyze the reverse reaction.</text>
</comment>
<keyword evidence="2 6" id="KW-0808">Transferase</keyword>
<feature type="binding site" evidence="6">
    <location>
        <position position="90"/>
    </location>
    <ligand>
        <name>substrate</name>
    </ligand>
</feature>
<feature type="binding site" evidence="6">
    <location>
        <begin position="277"/>
        <end position="279"/>
    </location>
    <ligand>
        <name>ATP</name>
        <dbReference type="ChEBI" id="CHEBI:30616"/>
    </ligand>
</feature>
<evidence type="ECO:0000256" key="3">
    <source>
        <dbReference type="ARBA" id="ARBA00022741"/>
    </source>
</evidence>
<dbReference type="PROSITE" id="PS01076">
    <property type="entry name" value="ACETATE_KINASE_2"/>
    <property type="match status" value="1"/>
</dbReference>
<keyword evidence="6" id="KW-0460">Magnesium</keyword>
<proteinExistence type="inferred from homology"/>
<dbReference type="GO" id="GO:0000287">
    <property type="term" value="F:magnesium ion binding"/>
    <property type="evidence" value="ECO:0007669"/>
    <property type="project" value="UniProtKB-UniRule"/>
</dbReference>
<dbReference type="AlphaFoldDB" id="A0A173LPJ2"/>
<dbReference type="NCBIfam" id="TIGR00016">
    <property type="entry name" value="ackA"/>
    <property type="match status" value="1"/>
</dbReference>
<dbReference type="PROSITE" id="PS01075">
    <property type="entry name" value="ACETATE_KINASE_1"/>
    <property type="match status" value="1"/>
</dbReference>
<comment type="subunit">
    <text evidence="6">Homodimer.</text>
</comment>
<organism evidence="8 9">
    <name type="scientific">Dietzia timorensis</name>
    <dbReference type="NCBI Taxonomy" id="499555"/>
    <lineage>
        <taxon>Bacteria</taxon>
        <taxon>Bacillati</taxon>
        <taxon>Actinomycetota</taxon>
        <taxon>Actinomycetes</taxon>
        <taxon>Mycobacteriales</taxon>
        <taxon>Dietziaceae</taxon>
        <taxon>Dietzia</taxon>
    </lineage>
</organism>
<dbReference type="Pfam" id="PF00871">
    <property type="entry name" value="Acetate_kinase"/>
    <property type="match status" value="1"/>
</dbReference>
<dbReference type="UniPathway" id="UPA00340">
    <property type="reaction ID" value="UER00458"/>
</dbReference>
<gene>
    <name evidence="6" type="primary">ackA</name>
    <name evidence="8" type="ORF">BJL86_2854</name>
</gene>
<dbReference type="GO" id="GO:0006085">
    <property type="term" value="P:acetyl-CoA biosynthetic process"/>
    <property type="evidence" value="ECO:0007669"/>
    <property type="project" value="UniProtKB-UniRule"/>
</dbReference>
<keyword evidence="6" id="KW-0963">Cytoplasm</keyword>
<feature type="site" description="Transition state stabilizer" evidence="6">
    <location>
        <position position="236"/>
    </location>
</feature>
<evidence type="ECO:0000313" key="8">
    <source>
        <dbReference type="EMBL" id="ANI93614.1"/>
    </source>
</evidence>
<dbReference type="PANTHER" id="PTHR21060">
    <property type="entry name" value="ACETATE KINASE"/>
    <property type="match status" value="1"/>
</dbReference>
<evidence type="ECO:0000256" key="1">
    <source>
        <dbReference type="ARBA" id="ARBA00008748"/>
    </source>
</evidence>
<dbReference type="GO" id="GO:0005737">
    <property type="term" value="C:cytoplasm"/>
    <property type="evidence" value="ECO:0007669"/>
    <property type="project" value="UniProtKB-SubCell"/>
</dbReference>
<evidence type="ECO:0000256" key="6">
    <source>
        <dbReference type="HAMAP-Rule" id="MF_00020"/>
    </source>
</evidence>
<reference evidence="8 9" key="1">
    <citation type="submission" date="2016-06" db="EMBL/GenBank/DDBJ databases">
        <title>Complete genome sequence of a saline-alkali tolerant type strain Dietzia timorensis ID05-A0528T.</title>
        <authorList>
            <person name="Wu X."/>
        </authorList>
    </citation>
    <scope>NUCLEOTIDE SEQUENCE [LARGE SCALE GENOMIC DNA]</scope>
    <source>
        <strain evidence="8 9">ID05-A0528</strain>
    </source>
</reference>
<dbReference type="GO" id="GO:0006083">
    <property type="term" value="P:acetate metabolic process"/>
    <property type="evidence" value="ECO:0007669"/>
    <property type="project" value="TreeGrafter"/>
</dbReference>
<evidence type="ECO:0000313" key="9">
    <source>
        <dbReference type="Proteomes" id="UP000186104"/>
    </source>
</evidence>
<dbReference type="EC" id="2.7.2.1" evidence="6"/>
<dbReference type="RefSeq" id="WP_067477555.1">
    <property type="nucleotide sequence ID" value="NZ_CP015961.1"/>
</dbReference>
<keyword evidence="6" id="KW-0479">Metal-binding</keyword>
<dbReference type="Proteomes" id="UP000186104">
    <property type="component" value="Chromosome"/>
</dbReference>
<keyword evidence="9" id="KW-1185">Reference proteome</keyword>
<dbReference type="GO" id="GO:0008776">
    <property type="term" value="F:acetate kinase activity"/>
    <property type="evidence" value="ECO:0007669"/>
    <property type="project" value="UniProtKB-UniRule"/>
</dbReference>
<comment type="subcellular location">
    <subcellularLocation>
        <location evidence="6">Cytoplasm</location>
    </subcellularLocation>
</comment>
<name>A0A173LPJ2_9ACTN</name>
<dbReference type="CDD" id="cd24010">
    <property type="entry name" value="ASKHA_NBD_AcK_PK"/>
    <property type="match status" value="1"/>
</dbReference>
<dbReference type="HAMAP" id="MF_00020">
    <property type="entry name" value="Acetate_kinase"/>
    <property type="match status" value="1"/>
</dbReference>
<dbReference type="KEGG" id="dtm:BJL86_2854"/>
<dbReference type="InterPro" id="IPR004372">
    <property type="entry name" value="Ac/propionate_kinase"/>
</dbReference>
<keyword evidence="5 6" id="KW-0067">ATP-binding</keyword>
<feature type="binding site" evidence="6">
    <location>
        <position position="8"/>
    </location>
    <ligand>
        <name>Mg(2+)</name>
        <dbReference type="ChEBI" id="CHEBI:18420"/>
    </ligand>
</feature>
<comment type="cofactor">
    <cofactor evidence="6">
        <name>Mg(2+)</name>
        <dbReference type="ChEBI" id="CHEBI:18420"/>
    </cofactor>
    <cofactor evidence="6">
        <name>Mn(2+)</name>
        <dbReference type="ChEBI" id="CHEBI:29035"/>
    </cofactor>
    <text evidence="6">Mg(2+). Can also accept Mn(2+).</text>
</comment>
<dbReference type="InterPro" id="IPR000890">
    <property type="entry name" value="Aliphatic_acid_kin_short-chain"/>
</dbReference>
<dbReference type="PRINTS" id="PR00471">
    <property type="entry name" value="ACETATEKNASE"/>
</dbReference>
<evidence type="ECO:0000256" key="7">
    <source>
        <dbReference type="RuleBase" id="RU003835"/>
    </source>
</evidence>
<dbReference type="PIRSF" id="PIRSF000722">
    <property type="entry name" value="Acetate_prop_kin"/>
    <property type="match status" value="1"/>
</dbReference>
<evidence type="ECO:0000256" key="5">
    <source>
        <dbReference type="ARBA" id="ARBA00022840"/>
    </source>
</evidence>
<feature type="binding site" evidence="6">
    <location>
        <begin position="203"/>
        <end position="207"/>
    </location>
    <ligand>
        <name>ATP</name>
        <dbReference type="ChEBI" id="CHEBI:30616"/>
    </ligand>
</feature>
<dbReference type="InterPro" id="IPR043129">
    <property type="entry name" value="ATPase_NBD"/>
</dbReference>
<protein>
    <recommendedName>
        <fullName evidence="6">Acetate kinase</fullName>
        <ecNumber evidence="6">2.7.2.1</ecNumber>
    </recommendedName>
    <alternativeName>
        <fullName evidence="6">Acetokinase</fullName>
    </alternativeName>
</protein>
<comment type="pathway">
    <text evidence="6">Metabolic intermediate biosynthesis; acetyl-CoA biosynthesis; acetyl-CoA from acetate: step 1/2.</text>
</comment>
<feature type="active site" description="Proton donor/acceptor" evidence="6">
    <location>
        <position position="147"/>
    </location>
</feature>
<dbReference type="InterPro" id="IPR023865">
    <property type="entry name" value="Aliphatic_acid_kinase_CS"/>
</dbReference>
<feature type="site" description="Transition state stabilizer" evidence="6">
    <location>
        <position position="175"/>
    </location>
</feature>
<evidence type="ECO:0000256" key="2">
    <source>
        <dbReference type="ARBA" id="ARBA00022679"/>
    </source>
</evidence>
<feature type="binding site" evidence="6">
    <location>
        <begin position="325"/>
        <end position="329"/>
    </location>
    <ligand>
        <name>ATP</name>
        <dbReference type="ChEBI" id="CHEBI:30616"/>
    </ligand>
</feature>
<comment type="similarity">
    <text evidence="1 6 7">Belongs to the acetokinase family.</text>
</comment>
<keyword evidence="4 6" id="KW-0418">Kinase</keyword>
<dbReference type="PANTHER" id="PTHR21060:SF15">
    <property type="entry name" value="ACETATE KINASE-RELATED"/>
    <property type="match status" value="1"/>
</dbReference>
<dbReference type="SUPFAM" id="SSF53067">
    <property type="entry name" value="Actin-like ATPase domain"/>
    <property type="match status" value="2"/>
</dbReference>
<feature type="binding site" evidence="6">
    <location>
        <position position="15"/>
    </location>
    <ligand>
        <name>ATP</name>
        <dbReference type="ChEBI" id="CHEBI:30616"/>
    </ligand>
</feature>
<dbReference type="Gene3D" id="3.30.420.40">
    <property type="match status" value="2"/>
</dbReference>
<dbReference type="EMBL" id="CP015961">
    <property type="protein sequence ID" value="ANI93614.1"/>
    <property type="molecule type" value="Genomic_DNA"/>
</dbReference>
<feature type="binding site" evidence="6">
    <location>
        <position position="378"/>
    </location>
    <ligand>
        <name>Mg(2+)</name>
        <dbReference type="ChEBI" id="CHEBI:18420"/>
    </ligand>
</feature>